<comment type="caution">
    <text evidence="1">The sequence shown here is derived from an EMBL/GenBank/DDBJ whole genome shotgun (WGS) entry which is preliminary data.</text>
</comment>
<organism evidence="1 2">
    <name type="scientific">Pseudonocardia tropica</name>
    <dbReference type="NCBI Taxonomy" id="681289"/>
    <lineage>
        <taxon>Bacteria</taxon>
        <taxon>Bacillati</taxon>
        <taxon>Actinomycetota</taxon>
        <taxon>Actinomycetes</taxon>
        <taxon>Pseudonocardiales</taxon>
        <taxon>Pseudonocardiaceae</taxon>
        <taxon>Pseudonocardia</taxon>
    </lineage>
</organism>
<keyword evidence="2" id="KW-1185">Reference proteome</keyword>
<evidence type="ECO:0000313" key="2">
    <source>
        <dbReference type="Proteomes" id="UP001464923"/>
    </source>
</evidence>
<sequence>MAIADVEEFAHLTDADVEAIGRELDAIRADVEERRGQYDADHIRTMITWQRRLNVAAPVALFGSRIPPLRLAGTAMLSVARILENTEIGQHVTYGRWDWPNDPEIRSSTCTTRVRT</sequence>
<dbReference type="Proteomes" id="UP001464923">
    <property type="component" value="Unassembled WGS sequence"/>
</dbReference>
<name>A0ABV1JZD5_9PSEU</name>
<gene>
    <name evidence="1" type="ORF">WHI96_21055</name>
</gene>
<reference evidence="1 2" key="1">
    <citation type="submission" date="2024-03" db="EMBL/GenBank/DDBJ databases">
        <title>Draft genome sequence of Pseudonocardia tropica JCM 19149.</title>
        <authorList>
            <person name="Butdee W."/>
            <person name="Duangmal K."/>
        </authorList>
    </citation>
    <scope>NUCLEOTIDE SEQUENCE [LARGE SCALE GENOMIC DNA]</scope>
    <source>
        <strain evidence="1 2">JCM 19149</strain>
    </source>
</reference>
<protein>
    <submittedName>
        <fullName evidence="1">Uncharacterized protein</fullName>
    </submittedName>
</protein>
<proteinExistence type="predicted"/>
<evidence type="ECO:0000313" key="1">
    <source>
        <dbReference type="EMBL" id="MEQ3541309.1"/>
    </source>
</evidence>
<accession>A0ABV1JZD5</accession>
<dbReference type="RefSeq" id="WP_345651187.1">
    <property type="nucleotide sequence ID" value="NZ_BAABLY010000077.1"/>
</dbReference>
<dbReference type="EMBL" id="JBEDNP010000014">
    <property type="protein sequence ID" value="MEQ3541309.1"/>
    <property type="molecule type" value="Genomic_DNA"/>
</dbReference>